<accession>A0ABR7JNC8</accession>
<dbReference type="RefSeq" id="WP_153973077.1">
    <property type="nucleotide sequence ID" value="NZ_JACRWE010000003.1"/>
</dbReference>
<protein>
    <recommendedName>
        <fullName evidence="3">Magnesium transporter MgtE intracellular domain-containing protein</fullName>
    </recommendedName>
</protein>
<name>A0ABR7JNC8_9FIRM</name>
<comment type="caution">
    <text evidence="1">The sequence shown here is derived from an EMBL/GenBank/DDBJ whole genome shotgun (WGS) entry which is preliminary data.</text>
</comment>
<dbReference type="Proteomes" id="UP000609849">
    <property type="component" value="Unassembled WGS sequence"/>
</dbReference>
<organism evidence="1 2">
    <name type="scientific">Romboutsia faecis</name>
    <dbReference type="NCBI Taxonomy" id="2764597"/>
    <lineage>
        <taxon>Bacteria</taxon>
        <taxon>Bacillati</taxon>
        <taxon>Bacillota</taxon>
        <taxon>Clostridia</taxon>
        <taxon>Peptostreptococcales</taxon>
        <taxon>Peptostreptococcaceae</taxon>
        <taxon>Romboutsia</taxon>
    </lineage>
</organism>
<sequence>MNISFMFELIEDMSKEEIMKAMKICDEKRLQEILQLSVCEDRKKVKEMLANYKPTSIASLPATDNLMGLCEYLNLCHSHRVKLFTFDNSSKYIFNSEEIRNPYFEGRETNNELLEIED</sequence>
<keyword evidence="2" id="KW-1185">Reference proteome</keyword>
<evidence type="ECO:0000313" key="1">
    <source>
        <dbReference type="EMBL" id="MBC5996430.1"/>
    </source>
</evidence>
<dbReference type="EMBL" id="JACRWE010000003">
    <property type="protein sequence ID" value="MBC5996430.1"/>
    <property type="molecule type" value="Genomic_DNA"/>
</dbReference>
<gene>
    <name evidence="1" type="ORF">H8923_06615</name>
</gene>
<reference evidence="1 2" key="1">
    <citation type="submission" date="2020-08" db="EMBL/GenBank/DDBJ databases">
        <authorList>
            <person name="Liu C."/>
            <person name="Sun Q."/>
        </authorList>
    </citation>
    <scope>NUCLEOTIDE SEQUENCE [LARGE SCALE GENOMIC DNA]</scope>
    <source>
        <strain evidence="1 2">NSJ-18</strain>
    </source>
</reference>
<proteinExistence type="predicted"/>
<evidence type="ECO:0000313" key="2">
    <source>
        <dbReference type="Proteomes" id="UP000609849"/>
    </source>
</evidence>
<evidence type="ECO:0008006" key="3">
    <source>
        <dbReference type="Google" id="ProtNLM"/>
    </source>
</evidence>